<evidence type="ECO:0000256" key="1">
    <source>
        <dbReference type="ARBA" id="ARBA00010617"/>
    </source>
</evidence>
<dbReference type="PRINTS" id="PR00463">
    <property type="entry name" value="EP450I"/>
</dbReference>
<proteinExistence type="inferred from homology"/>
<keyword evidence="3 7" id="KW-0479">Metal-binding</keyword>
<evidence type="ECO:0000256" key="7">
    <source>
        <dbReference type="PIRSR" id="PIRSR602401-1"/>
    </source>
</evidence>
<dbReference type="InterPro" id="IPR002401">
    <property type="entry name" value="Cyt_P450_E_grp-I"/>
</dbReference>
<evidence type="ECO:0000256" key="5">
    <source>
        <dbReference type="ARBA" id="ARBA00023004"/>
    </source>
</evidence>
<dbReference type="PANTHER" id="PTHR24291">
    <property type="entry name" value="CYTOCHROME P450 FAMILY 4"/>
    <property type="match status" value="1"/>
</dbReference>
<dbReference type="PANTHER" id="PTHR24291:SF50">
    <property type="entry name" value="BIFUNCTIONAL ALBAFLAVENONE MONOOXYGENASE_TERPENE SYNTHASE"/>
    <property type="match status" value="1"/>
</dbReference>
<name>A0AAW7IIB0_9BACI</name>
<protein>
    <submittedName>
        <fullName evidence="9">Cytochrome P450</fullName>
    </submittedName>
</protein>
<evidence type="ECO:0000313" key="9">
    <source>
        <dbReference type="EMBL" id="MDM5455119.1"/>
    </source>
</evidence>
<organism evidence="9 10">
    <name type="scientific">Peribacillus simplex</name>
    <dbReference type="NCBI Taxonomy" id="1478"/>
    <lineage>
        <taxon>Bacteria</taxon>
        <taxon>Bacillati</taxon>
        <taxon>Bacillota</taxon>
        <taxon>Bacilli</taxon>
        <taxon>Bacillales</taxon>
        <taxon>Bacillaceae</taxon>
        <taxon>Peribacillus</taxon>
    </lineage>
</organism>
<dbReference type="CDD" id="cd20620">
    <property type="entry name" value="CYP132-like"/>
    <property type="match status" value="1"/>
</dbReference>
<evidence type="ECO:0000256" key="3">
    <source>
        <dbReference type="ARBA" id="ARBA00022723"/>
    </source>
</evidence>
<dbReference type="SUPFAM" id="SSF48264">
    <property type="entry name" value="Cytochrome P450"/>
    <property type="match status" value="1"/>
</dbReference>
<dbReference type="GO" id="GO:0005506">
    <property type="term" value="F:iron ion binding"/>
    <property type="evidence" value="ECO:0007669"/>
    <property type="project" value="InterPro"/>
</dbReference>
<dbReference type="GO" id="GO:0020037">
    <property type="term" value="F:heme binding"/>
    <property type="evidence" value="ECO:0007669"/>
    <property type="project" value="InterPro"/>
</dbReference>
<dbReference type="Pfam" id="PF00067">
    <property type="entry name" value="p450"/>
    <property type="match status" value="1"/>
</dbReference>
<dbReference type="PROSITE" id="PS00086">
    <property type="entry name" value="CYTOCHROME_P450"/>
    <property type="match status" value="1"/>
</dbReference>
<reference evidence="9" key="1">
    <citation type="submission" date="2023-06" db="EMBL/GenBank/DDBJ databases">
        <title>Comparative genomics of Bacillaceae isolates and their secondary metabolite potential.</title>
        <authorList>
            <person name="Song L."/>
            <person name="Nielsen L.J."/>
            <person name="Mohite O."/>
            <person name="Xu X."/>
            <person name="Weber T."/>
            <person name="Kovacs A.T."/>
        </authorList>
    </citation>
    <scope>NUCLEOTIDE SEQUENCE</scope>
    <source>
        <strain evidence="9">D8_B_37</strain>
    </source>
</reference>
<dbReference type="GO" id="GO:0004497">
    <property type="term" value="F:monooxygenase activity"/>
    <property type="evidence" value="ECO:0007669"/>
    <property type="project" value="UniProtKB-KW"/>
</dbReference>
<keyword evidence="6 8" id="KW-0503">Monooxygenase</keyword>
<dbReference type="InterPro" id="IPR050196">
    <property type="entry name" value="Cytochrome_P450_Monoox"/>
</dbReference>
<dbReference type="GO" id="GO:0016705">
    <property type="term" value="F:oxidoreductase activity, acting on paired donors, with incorporation or reduction of molecular oxygen"/>
    <property type="evidence" value="ECO:0007669"/>
    <property type="project" value="InterPro"/>
</dbReference>
<evidence type="ECO:0000256" key="8">
    <source>
        <dbReference type="RuleBase" id="RU000461"/>
    </source>
</evidence>
<dbReference type="AlphaFoldDB" id="A0AAW7IIB0"/>
<sequence length="470" mass="54129">MSHTADGFRNSQKVPKGRLISGHTKEFQKDALGFLTRLAKEYGEVAKFRFGPFQNVYLVSNPDLIKQILVTKQKSFVKSKDLKALKPLIGEGLLTSEKDFHMRQRRLIQPSFKKNHISHYAKDMIDITMAYISTWEHNDERIITKDMMDITLGIVSKTMFSIEFTDGSEIIGKSLDTVLKAAVKRMRSIFRLPLWVPTKINREYKKAIKSLDKVIYEIIEKRKTDTVKHEDMLGILMDARDAEDGSGMTNHHLRDELMTIFLAGHETTANALSWALYALSMNPEIQSKLFCEVDSIIGRRTPSPDDFMKLPYTQNIIQETLRMYPPSFMISRDAEEDVVIGGYHFNKGDMIIISSYVMQHDPNYFEQPDSFIPERFENNFLKNLPMFAYLPFGGGPRVCIGNHFAMMEAVLVLACISQRYRIKLAPDHHEVTPLPSLTLRPKRGLRMVVEEREAKAFPLNLNHQLLNEYE</sequence>
<feature type="binding site" description="axial binding residue" evidence="7">
    <location>
        <position position="399"/>
    </location>
    <ligand>
        <name>heme</name>
        <dbReference type="ChEBI" id="CHEBI:30413"/>
    </ligand>
    <ligandPart>
        <name>Fe</name>
        <dbReference type="ChEBI" id="CHEBI:18248"/>
    </ligandPart>
</feature>
<dbReference type="PRINTS" id="PR00385">
    <property type="entry name" value="P450"/>
</dbReference>
<dbReference type="RefSeq" id="WP_289320939.1">
    <property type="nucleotide sequence ID" value="NZ_JAUCEY010000008.1"/>
</dbReference>
<gene>
    <name evidence="9" type="ORF">QUF89_23690</name>
</gene>
<keyword evidence="5 7" id="KW-0408">Iron</keyword>
<dbReference type="Gene3D" id="1.10.630.10">
    <property type="entry name" value="Cytochrome P450"/>
    <property type="match status" value="1"/>
</dbReference>
<keyword evidence="2 7" id="KW-0349">Heme</keyword>
<dbReference type="InterPro" id="IPR017972">
    <property type="entry name" value="Cyt_P450_CS"/>
</dbReference>
<dbReference type="Proteomes" id="UP001234602">
    <property type="component" value="Unassembled WGS sequence"/>
</dbReference>
<dbReference type="InterPro" id="IPR036396">
    <property type="entry name" value="Cyt_P450_sf"/>
</dbReference>
<dbReference type="EMBL" id="JAUCEY010000008">
    <property type="protein sequence ID" value="MDM5455119.1"/>
    <property type="molecule type" value="Genomic_DNA"/>
</dbReference>
<evidence type="ECO:0000256" key="2">
    <source>
        <dbReference type="ARBA" id="ARBA00022617"/>
    </source>
</evidence>
<comment type="caution">
    <text evidence="9">The sequence shown here is derived from an EMBL/GenBank/DDBJ whole genome shotgun (WGS) entry which is preliminary data.</text>
</comment>
<comment type="cofactor">
    <cofactor evidence="7">
        <name>heme</name>
        <dbReference type="ChEBI" id="CHEBI:30413"/>
    </cofactor>
</comment>
<evidence type="ECO:0000256" key="6">
    <source>
        <dbReference type="ARBA" id="ARBA00023033"/>
    </source>
</evidence>
<comment type="similarity">
    <text evidence="1 8">Belongs to the cytochrome P450 family.</text>
</comment>
<dbReference type="InterPro" id="IPR001128">
    <property type="entry name" value="Cyt_P450"/>
</dbReference>
<keyword evidence="4 8" id="KW-0560">Oxidoreductase</keyword>
<evidence type="ECO:0000313" key="10">
    <source>
        <dbReference type="Proteomes" id="UP001234602"/>
    </source>
</evidence>
<evidence type="ECO:0000256" key="4">
    <source>
        <dbReference type="ARBA" id="ARBA00023002"/>
    </source>
</evidence>
<accession>A0AAW7IIB0</accession>